<dbReference type="PANTHER" id="PTHR30337">
    <property type="entry name" value="COMPONENT OF ATP-DEPENDENT DSDNA EXONUCLEASE"/>
    <property type="match status" value="1"/>
</dbReference>
<evidence type="ECO:0000259" key="8">
    <source>
        <dbReference type="Pfam" id="PF12320"/>
    </source>
</evidence>
<keyword evidence="10" id="KW-1185">Reference proteome</keyword>
<dbReference type="InterPro" id="IPR004593">
    <property type="entry name" value="SbcD"/>
</dbReference>
<dbReference type="GO" id="GO:0004527">
    <property type="term" value="F:exonuclease activity"/>
    <property type="evidence" value="ECO:0007669"/>
    <property type="project" value="UniProtKB-KW"/>
</dbReference>
<dbReference type="PANTHER" id="PTHR30337:SF0">
    <property type="entry name" value="NUCLEASE SBCCD SUBUNIT D"/>
    <property type="match status" value="1"/>
</dbReference>
<proteinExistence type="inferred from homology"/>
<comment type="caution">
    <text evidence="9">The sequence shown here is derived from an EMBL/GenBank/DDBJ whole genome shotgun (WGS) entry which is preliminary data.</text>
</comment>
<dbReference type="RefSeq" id="WP_268924568.1">
    <property type="nucleotide sequence ID" value="NZ_JAPTGB010000006.1"/>
</dbReference>
<dbReference type="Proteomes" id="UP001141422">
    <property type="component" value="Unassembled WGS sequence"/>
</dbReference>
<dbReference type="InterPro" id="IPR029052">
    <property type="entry name" value="Metallo-depent_PP-like"/>
</dbReference>
<dbReference type="InterPro" id="IPR026843">
    <property type="entry name" value="SbcD_C"/>
</dbReference>
<evidence type="ECO:0000313" key="9">
    <source>
        <dbReference type="EMBL" id="MCZ0860352.1"/>
    </source>
</evidence>
<dbReference type="NCBIfam" id="TIGR00619">
    <property type="entry name" value="sbcd"/>
    <property type="match status" value="1"/>
</dbReference>
<dbReference type="InterPro" id="IPR004843">
    <property type="entry name" value="Calcineurin-like_PHP"/>
</dbReference>
<evidence type="ECO:0000256" key="6">
    <source>
        <dbReference type="ARBA" id="ARBA00022839"/>
    </source>
</evidence>
<dbReference type="CDD" id="cd00840">
    <property type="entry name" value="MPP_Mre11_N"/>
    <property type="match status" value="1"/>
</dbReference>
<name>A0ABT4IGH4_9EURY</name>
<evidence type="ECO:0000313" key="10">
    <source>
        <dbReference type="Proteomes" id="UP001141422"/>
    </source>
</evidence>
<feature type="domain" description="Nuclease SbcCD subunit D C-terminal" evidence="8">
    <location>
        <begin position="271"/>
        <end position="360"/>
    </location>
</feature>
<evidence type="ECO:0000256" key="1">
    <source>
        <dbReference type="ARBA" id="ARBA00010555"/>
    </source>
</evidence>
<keyword evidence="4" id="KW-0540">Nuclease</keyword>
<accession>A0ABT4IGH4</accession>
<protein>
    <recommendedName>
        <fullName evidence="3">Nuclease SbcCD subunit D</fullName>
    </recommendedName>
</protein>
<keyword evidence="6 9" id="KW-0269">Exonuclease</keyword>
<sequence>MKLIHTADLHLGKQLCGYSILTDQEFILHQITEIAVREKADGLIIAGDIFDTAVAGRTAIDLLNRFLTELKDAGIAVFMISGNHDSPERIHYASDIMAGCSIHISGIYDCDRDIRIVDVHDSYGPLHICLLPYLDPASVRSSGRFDAEQITTFDDAVAAVLTKIPLNPDERYIAVAHQFVTGLGTTPSSSESERIIVGGIEQVDAGHFTEFEYVALGHLHKPQKVGLPTIRYAGSPLKYSPSECGSAKSVTLVELFEKGNVTIRQIPLHPLHDLRIICGTLDDLTSEDAVPAPRDDYFAVQLTDPLPPADVMARLRAVYPNIITLEMINDALPAAAAAGARMEDLRKSDRDLFAGFFAETTGRAMSTFQERTILDILQEMEAGK</sequence>
<evidence type="ECO:0000256" key="5">
    <source>
        <dbReference type="ARBA" id="ARBA00022801"/>
    </source>
</evidence>
<evidence type="ECO:0000256" key="3">
    <source>
        <dbReference type="ARBA" id="ARBA00013365"/>
    </source>
</evidence>
<dbReference type="EMBL" id="JAPTGB010000006">
    <property type="protein sequence ID" value="MCZ0860352.1"/>
    <property type="molecule type" value="Genomic_DNA"/>
</dbReference>
<feature type="domain" description="Calcineurin-like phosphoesterase" evidence="7">
    <location>
        <begin position="1"/>
        <end position="221"/>
    </location>
</feature>
<dbReference type="InterPro" id="IPR050535">
    <property type="entry name" value="DNA_Repair-Maintenance_Comp"/>
</dbReference>
<dbReference type="InterPro" id="IPR041796">
    <property type="entry name" value="Mre11_N"/>
</dbReference>
<gene>
    <name evidence="9" type="ORF">O0S10_03790</name>
</gene>
<dbReference type="Pfam" id="PF00149">
    <property type="entry name" value="Metallophos"/>
    <property type="match status" value="1"/>
</dbReference>
<dbReference type="SUPFAM" id="SSF56300">
    <property type="entry name" value="Metallo-dependent phosphatases"/>
    <property type="match status" value="1"/>
</dbReference>
<dbReference type="Gene3D" id="3.60.21.10">
    <property type="match status" value="1"/>
</dbReference>
<reference evidence="9" key="1">
    <citation type="submission" date="2022-12" db="EMBL/GenBank/DDBJ databases">
        <title>Isolation and characterisation of novel Methanocorpusculum spp. from native Australian herbivores indicates the genus is ancestrally host-associated.</title>
        <authorList>
            <person name="Volmer J.G."/>
            <person name="Soo R.M."/>
            <person name="Evans P.N."/>
            <person name="Hoedt E.C."/>
            <person name="Astorga Alsina A.L."/>
            <person name="Woodcroft B.J."/>
            <person name="Tyson G.W."/>
            <person name="Hugenholtz P."/>
            <person name="Morrison M."/>
        </authorList>
    </citation>
    <scope>NUCLEOTIDE SEQUENCE</scope>
    <source>
        <strain evidence="9">MG</strain>
    </source>
</reference>
<evidence type="ECO:0000256" key="4">
    <source>
        <dbReference type="ARBA" id="ARBA00022722"/>
    </source>
</evidence>
<evidence type="ECO:0000259" key="7">
    <source>
        <dbReference type="Pfam" id="PF00149"/>
    </source>
</evidence>
<evidence type="ECO:0000256" key="2">
    <source>
        <dbReference type="ARBA" id="ARBA00011322"/>
    </source>
</evidence>
<dbReference type="Pfam" id="PF12320">
    <property type="entry name" value="SbcD_C"/>
    <property type="match status" value="1"/>
</dbReference>
<comment type="similarity">
    <text evidence="1">Belongs to the SbcD family.</text>
</comment>
<comment type="subunit">
    <text evidence="2">Heterodimer of SbcC and SbcD.</text>
</comment>
<keyword evidence="5" id="KW-0378">Hydrolase</keyword>
<organism evidence="9 10">
    <name type="scientific">Methanocorpusculum petauri</name>
    <dbReference type="NCBI Taxonomy" id="3002863"/>
    <lineage>
        <taxon>Archaea</taxon>
        <taxon>Methanobacteriati</taxon>
        <taxon>Methanobacteriota</taxon>
        <taxon>Stenosarchaea group</taxon>
        <taxon>Methanomicrobia</taxon>
        <taxon>Methanomicrobiales</taxon>
        <taxon>Methanocorpusculaceae</taxon>
        <taxon>Methanocorpusculum</taxon>
    </lineage>
</organism>